<name>A0A965ZM86_9SPHI</name>
<evidence type="ECO:0000313" key="2">
    <source>
        <dbReference type="Proteomes" id="UP000638732"/>
    </source>
</evidence>
<comment type="caution">
    <text evidence="1">The sequence shown here is derived from an EMBL/GenBank/DDBJ whole genome shotgun (WGS) entry which is preliminary data.</text>
</comment>
<protein>
    <submittedName>
        <fullName evidence="1">Uncharacterized protein</fullName>
    </submittedName>
</protein>
<sequence length="111" mass="13072">MQYLQLSFYTLIGVKKIIDLGDFSWGEWIVYDNRIPKYHINLHTELSSDMMINSIINKKENTIEGIIRNINIRYGTKLSLKTRPLIELVKKEELIELDLGPLPEQWVKNII</sequence>
<keyword evidence="2" id="KW-1185">Reference proteome</keyword>
<reference evidence="1" key="2">
    <citation type="submission" date="2020-10" db="EMBL/GenBank/DDBJ databases">
        <title>Mucilaginibacter sp. nov., isolated from soil.</title>
        <authorList>
            <person name="Jeon C.O."/>
        </authorList>
    </citation>
    <scope>NUCLEOTIDE SEQUENCE</scope>
    <source>
        <strain evidence="1">R11</strain>
    </source>
</reference>
<evidence type="ECO:0000313" key="1">
    <source>
        <dbReference type="EMBL" id="NCD72197.1"/>
    </source>
</evidence>
<dbReference type="RefSeq" id="WP_166588154.1">
    <property type="nucleotide sequence ID" value="NZ_WWEO01000045.1"/>
</dbReference>
<proteinExistence type="predicted"/>
<organism evidence="1 2">
    <name type="scientific">Mucilaginibacter agri</name>
    <dbReference type="NCBI Taxonomy" id="2695265"/>
    <lineage>
        <taxon>Bacteria</taxon>
        <taxon>Pseudomonadati</taxon>
        <taxon>Bacteroidota</taxon>
        <taxon>Sphingobacteriia</taxon>
        <taxon>Sphingobacteriales</taxon>
        <taxon>Sphingobacteriaceae</taxon>
        <taxon>Mucilaginibacter</taxon>
    </lineage>
</organism>
<dbReference type="AlphaFoldDB" id="A0A965ZM86"/>
<dbReference type="Proteomes" id="UP000638732">
    <property type="component" value="Unassembled WGS sequence"/>
</dbReference>
<dbReference type="EMBL" id="WWEO01000045">
    <property type="protein sequence ID" value="NCD72197.1"/>
    <property type="molecule type" value="Genomic_DNA"/>
</dbReference>
<reference evidence="1" key="1">
    <citation type="submission" date="2020-01" db="EMBL/GenBank/DDBJ databases">
        <authorList>
            <person name="Seo Y.L."/>
        </authorList>
    </citation>
    <scope>NUCLEOTIDE SEQUENCE</scope>
    <source>
        <strain evidence="1">R11</strain>
    </source>
</reference>
<gene>
    <name evidence="1" type="ORF">GSY63_22730</name>
</gene>
<accession>A0A965ZM86</accession>